<protein>
    <submittedName>
        <fullName evidence="14">Nuclear hormone receptor family member nhr-91</fullName>
    </submittedName>
</protein>
<dbReference type="Pfam" id="PF00104">
    <property type="entry name" value="Hormone_recep"/>
    <property type="match status" value="1"/>
</dbReference>
<evidence type="ECO:0000313" key="14">
    <source>
        <dbReference type="EMBL" id="ADY43127.1"/>
    </source>
</evidence>
<evidence type="ECO:0000259" key="13">
    <source>
        <dbReference type="PROSITE" id="PS51843"/>
    </source>
</evidence>
<dbReference type="PANTHER" id="PTHR48092">
    <property type="entry name" value="KNIRPS-RELATED PROTEIN-RELATED"/>
    <property type="match status" value="1"/>
</dbReference>
<dbReference type="PROSITE" id="PS51030">
    <property type="entry name" value="NUCLEAR_REC_DBD_2"/>
    <property type="match status" value="1"/>
</dbReference>
<feature type="compositionally biased region" description="Basic and acidic residues" evidence="11">
    <location>
        <begin position="91"/>
        <end position="105"/>
    </location>
</feature>
<dbReference type="InterPro" id="IPR035500">
    <property type="entry name" value="NHR-like_dom_sf"/>
</dbReference>
<proteinExistence type="evidence at transcript level"/>
<feature type="compositionally biased region" description="Polar residues" evidence="11">
    <location>
        <begin position="108"/>
        <end position="125"/>
    </location>
</feature>
<dbReference type="Pfam" id="PF00105">
    <property type="entry name" value="zf-C4"/>
    <property type="match status" value="1"/>
</dbReference>
<dbReference type="GO" id="GO:0043565">
    <property type="term" value="F:sequence-specific DNA binding"/>
    <property type="evidence" value="ECO:0007669"/>
    <property type="project" value="InterPro"/>
</dbReference>
<evidence type="ECO:0000256" key="6">
    <source>
        <dbReference type="ARBA" id="ARBA00023125"/>
    </source>
</evidence>
<dbReference type="FunFam" id="3.30.50.10:FF:000006">
    <property type="entry name" value="Nuclear receptor subfamily 5 group A member"/>
    <property type="match status" value="1"/>
</dbReference>
<evidence type="ECO:0000256" key="10">
    <source>
        <dbReference type="RuleBase" id="RU004334"/>
    </source>
</evidence>
<dbReference type="Gene3D" id="3.30.50.10">
    <property type="entry name" value="Erythroid Transcription Factor GATA-1, subunit A"/>
    <property type="match status" value="1"/>
</dbReference>
<dbReference type="EMBL" id="JI168333">
    <property type="protein sequence ID" value="ADY43127.1"/>
    <property type="molecule type" value="mRNA"/>
</dbReference>
<dbReference type="SUPFAM" id="SSF57716">
    <property type="entry name" value="Glucocorticoid receptor-like (DNA-binding domain)"/>
    <property type="match status" value="1"/>
</dbReference>
<dbReference type="InterPro" id="IPR013088">
    <property type="entry name" value="Znf_NHR/GATA"/>
</dbReference>
<dbReference type="SMART" id="SM00399">
    <property type="entry name" value="ZnF_C4"/>
    <property type="match status" value="1"/>
</dbReference>
<dbReference type="SMART" id="SM00430">
    <property type="entry name" value="HOLI"/>
    <property type="match status" value="1"/>
</dbReference>
<evidence type="ECO:0000256" key="7">
    <source>
        <dbReference type="ARBA" id="ARBA00023163"/>
    </source>
</evidence>
<evidence type="ECO:0000256" key="1">
    <source>
        <dbReference type="ARBA" id="ARBA00004123"/>
    </source>
</evidence>
<keyword evidence="6 10" id="KW-0238">DNA-binding</keyword>
<accession>F1KZ23</accession>
<keyword evidence="2 10" id="KW-0479">Metal-binding</keyword>
<keyword evidence="7 10" id="KW-0804">Transcription</keyword>
<dbReference type="PROSITE" id="PS51843">
    <property type="entry name" value="NR_LBD"/>
    <property type="match status" value="1"/>
</dbReference>
<evidence type="ECO:0000256" key="9">
    <source>
        <dbReference type="ARBA" id="ARBA00023242"/>
    </source>
</evidence>
<dbReference type="GO" id="GO:0003700">
    <property type="term" value="F:DNA-binding transcription factor activity"/>
    <property type="evidence" value="ECO:0007669"/>
    <property type="project" value="InterPro"/>
</dbReference>
<feature type="domain" description="Nuclear receptor" evidence="12">
    <location>
        <begin position="201"/>
        <end position="277"/>
    </location>
</feature>
<evidence type="ECO:0000256" key="5">
    <source>
        <dbReference type="ARBA" id="ARBA00023015"/>
    </source>
</evidence>
<dbReference type="AlphaFoldDB" id="F1KZ23"/>
<keyword evidence="8 10" id="KW-0675">Receptor</keyword>
<evidence type="ECO:0000256" key="8">
    <source>
        <dbReference type="ARBA" id="ARBA00023170"/>
    </source>
</evidence>
<evidence type="ECO:0000256" key="2">
    <source>
        <dbReference type="ARBA" id="ARBA00022723"/>
    </source>
</evidence>
<dbReference type="InterPro" id="IPR001628">
    <property type="entry name" value="Znf_hrmn_rcpt"/>
</dbReference>
<dbReference type="GO" id="GO:0006357">
    <property type="term" value="P:regulation of transcription by RNA polymerase II"/>
    <property type="evidence" value="ECO:0007669"/>
    <property type="project" value="UniProtKB-ARBA"/>
</dbReference>
<dbReference type="CDD" id="cd07168">
    <property type="entry name" value="NR_DBD_DHR4_like"/>
    <property type="match status" value="1"/>
</dbReference>
<evidence type="ECO:0000259" key="12">
    <source>
        <dbReference type="PROSITE" id="PS51030"/>
    </source>
</evidence>
<evidence type="ECO:0000256" key="4">
    <source>
        <dbReference type="ARBA" id="ARBA00022833"/>
    </source>
</evidence>
<dbReference type="InterPro" id="IPR001723">
    <property type="entry name" value="Nuclear_hrmn_rcpt"/>
</dbReference>
<dbReference type="GO" id="GO:0005634">
    <property type="term" value="C:nucleus"/>
    <property type="evidence" value="ECO:0007669"/>
    <property type="project" value="UniProtKB-SubCell"/>
</dbReference>
<keyword evidence="9 10" id="KW-0539">Nucleus</keyword>
<keyword evidence="3 10" id="KW-0863">Zinc-finger</keyword>
<dbReference type="InterPro" id="IPR050200">
    <property type="entry name" value="Nuclear_hormone_rcpt_NR3"/>
</dbReference>
<dbReference type="PROSITE" id="PS00031">
    <property type="entry name" value="NUCLEAR_REC_DBD_1"/>
    <property type="match status" value="1"/>
</dbReference>
<sequence length="658" mass="72912">MSVEPTSAFRSPVITSSASIKSDHPLIVHPQPIKPFPHADPFALYSYYLSQVSQGFDLRQLAHIGRPSSLPHPQPIHPSSVIGNIAATPSKRWDGSPKTVRKEPCSPDSPQSSETTCSQVSQSSRSPKRTGSDGSSGKFSWLSHYSAEPNAMVNSNLSSPSLPSANSNGSEPCYAWSNRIDGHRSAELTSALMADYLDDDPLLCSICGDKSSGLHYGIYTCEGCKGFFKRTVQNKRVYTCVSGTASCPMTKEQRNRCQYCRFQKCLQQGMVLEAVREDRMPGGRNGSAIYNLYKLKYKKTRRLQALCETILRENATRRSPPSSPLAATTAPVLRNSIEPLNLSAKTETFIKSETNTQHIKQPAPPPHVHNKNLIQELIEIDRIDNLINLKGLRIVHKVDDGSSGLLACQRLSRIGDEIVEQLVEWTKMLPFYHELPVEVHTHLLTQRWAELVLLSACYYATSTASTSQDTLPVSSTTVEGNEEVSFADSSINLQLLQKRLSAVMGKEIPLEHVNKEAGPLVEKFTALLYSFSRLKITLEAYVCLKAITLLHYTLPNYDDVGVDAKESLMQTAYIRKVTIIQDQFVKALQIHLSQHENGARLTDILTWLPLLHSASSVLLHSKMFYVPFLICKNPQCLALTSITDSNTGSDEHHASSSC</sequence>
<evidence type="ECO:0000256" key="3">
    <source>
        <dbReference type="ARBA" id="ARBA00022771"/>
    </source>
</evidence>
<dbReference type="PRINTS" id="PR00047">
    <property type="entry name" value="STROIDFINGER"/>
</dbReference>
<comment type="subcellular location">
    <subcellularLocation>
        <location evidence="1 10">Nucleus</location>
    </subcellularLocation>
</comment>
<feature type="region of interest" description="Disordered" evidence="11">
    <location>
        <begin position="87"/>
        <end position="136"/>
    </location>
</feature>
<dbReference type="GO" id="GO:0008270">
    <property type="term" value="F:zinc ion binding"/>
    <property type="evidence" value="ECO:0007669"/>
    <property type="project" value="UniProtKB-KW"/>
</dbReference>
<evidence type="ECO:0000256" key="11">
    <source>
        <dbReference type="SAM" id="MobiDB-lite"/>
    </source>
</evidence>
<dbReference type="InterPro" id="IPR000536">
    <property type="entry name" value="Nucl_hrmn_rcpt_lig-bd"/>
</dbReference>
<name>F1KZ23_ASCSU</name>
<dbReference type="SUPFAM" id="SSF48508">
    <property type="entry name" value="Nuclear receptor ligand-binding domain"/>
    <property type="match status" value="1"/>
</dbReference>
<organism evidence="14">
    <name type="scientific">Ascaris suum</name>
    <name type="common">Pig roundworm</name>
    <name type="synonym">Ascaris lumbricoides</name>
    <dbReference type="NCBI Taxonomy" id="6253"/>
    <lineage>
        <taxon>Eukaryota</taxon>
        <taxon>Metazoa</taxon>
        <taxon>Ecdysozoa</taxon>
        <taxon>Nematoda</taxon>
        <taxon>Chromadorea</taxon>
        <taxon>Rhabditida</taxon>
        <taxon>Spirurina</taxon>
        <taxon>Ascaridomorpha</taxon>
        <taxon>Ascaridoidea</taxon>
        <taxon>Ascarididae</taxon>
        <taxon>Ascaris</taxon>
    </lineage>
</organism>
<dbReference type="Gene3D" id="1.10.565.10">
    <property type="entry name" value="Retinoid X Receptor"/>
    <property type="match status" value="1"/>
</dbReference>
<feature type="domain" description="NR LBD" evidence="13">
    <location>
        <begin position="369"/>
        <end position="644"/>
    </location>
</feature>
<reference evidence="14" key="1">
    <citation type="journal article" date="2011" name="Genome Res.">
        <title>Deep small RNA sequencing from the nematode Ascaris reveals conservation, functional diversification, and novel developmental profiles.</title>
        <authorList>
            <person name="Wang J."/>
            <person name="Czech B."/>
            <person name="Crunk A."/>
            <person name="Wallace A."/>
            <person name="Mitreva M."/>
            <person name="Hannon G.J."/>
            <person name="Davis R.E."/>
        </authorList>
    </citation>
    <scope>NUCLEOTIDE SEQUENCE</scope>
</reference>
<dbReference type="PRINTS" id="PR00398">
    <property type="entry name" value="STRDHORMONER"/>
</dbReference>
<keyword evidence="4 10" id="KW-0862">Zinc</keyword>
<comment type="similarity">
    <text evidence="10">Belongs to the nuclear hormone receptor family.</text>
</comment>
<keyword evidence="5 10" id="KW-0805">Transcription regulation</keyword>